<protein>
    <submittedName>
        <fullName evidence="2">Uncharacterized protein</fullName>
    </submittedName>
</protein>
<keyword evidence="3" id="KW-1185">Reference proteome</keyword>
<comment type="caution">
    <text evidence="2">The sequence shown here is derived from an EMBL/GenBank/DDBJ whole genome shotgun (WGS) entry which is preliminary data.</text>
</comment>
<dbReference type="AlphaFoldDB" id="A0AAN9KJB8"/>
<organism evidence="2 3">
    <name type="scientific">Clitoria ternatea</name>
    <name type="common">Butterfly pea</name>
    <dbReference type="NCBI Taxonomy" id="43366"/>
    <lineage>
        <taxon>Eukaryota</taxon>
        <taxon>Viridiplantae</taxon>
        <taxon>Streptophyta</taxon>
        <taxon>Embryophyta</taxon>
        <taxon>Tracheophyta</taxon>
        <taxon>Spermatophyta</taxon>
        <taxon>Magnoliopsida</taxon>
        <taxon>eudicotyledons</taxon>
        <taxon>Gunneridae</taxon>
        <taxon>Pentapetalae</taxon>
        <taxon>rosids</taxon>
        <taxon>fabids</taxon>
        <taxon>Fabales</taxon>
        <taxon>Fabaceae</taxon>
        <taxon>Papilionoideae</taxon>
        <taxon>50 kb inversion clade</taxon>
        <taxon>NPAAA clade</taxon>
        <taxon>indigoferoid/millettioid clade</taxon>
        <taxon>Phaseoleae</taxon>
        <taxon>Clitoria</taxon>
    </lineage>
</organism>
<dbReference type="Proteomes" id="UP001359559">
    <property type="component" value="Unassembled WGS sequence"/>
</dbReference>
<feature type="compositionally biased region" description="Basic and acidic residues" evidence="1">
    <location>
        <begin position="35"/>
        <end position="66"/>
    </location>
</feature>
<name>A0AAN9KJB8_CLITE</name>
<gene>
    <name evidence="2" type="ORF">RJT34_02643</name>
</gene>
<dbReference type="EMBL" id="JAYKXN010000001">
    <property type="protein sequence ID" value="KAK7317971.1"/>
    <property type="molecule type" value="Genomic_DNA"/>
</dbReference>
<evidence type="ECO:0000256" key="1">
    <source>
        <dbReference type="SAM" id="MobiDB-lite"/>
    </source>
</evidence>
<accession>A0AAN9KJB8</accession>
<evidence type="ECO:0000313" key="2">
    <source>
        <dbReference type="EMBL" id="KAK7317971.1"/>
    </source>
</evidence>
<sequence>MRIVLQHIKSLMEEDALLDVVQDLVEELSKLLEETTTRNHTDENGDLTDNEKDYDLLPKSHREHAPQRGAAGDQPTTSNRERGRDEDGGRETEKGIRASDLGKRNAQIRLETYQRKLPVTKIVITTYLGHVEAVYLYLSTWLNPQR</sequence>
<evidence type="ECO:0000313" key="3">
    <source>
        <dbReference type="Proteomes" id="UP001359559"/>
    </source>
</evidence>
<reference evidence="2 3" key="1">
    <citation type="submission" date="2024-01" db="EMBL/GenBank/DDBJ databases">
        <title>The genomes of 5 underutilized Papilionoideae crops provide insights into root nodulation and disease resistance.</title>
        <authorList>
            <person name="Yuan L."/>
        </authorList>
    </citation>
    <scope>NUCLEOTIDE SEQUENCE [LARGE SCALE GENOMIC DNA]</scope>
    <source>
        <strain evidence="2">LY-2023</strain>
        <tissue evidence="2">Leaf</tissue>
    </source>
</reference>
<feature type="region of interest" description="Disordered" evidence="1">
    <location>
        <begin position="35"/>
        <end position="100"/>
    </location>
</feature>
<feature type="compositionally biased region" description="Basic and acidic residues" evidence="1">
    <location>
        <begin position="79"/>
        <end position="100"/>
    </location>
</feature>
<proteinExistence type="predicted"/>